<keyword evidence="1" id="KW-0472">Membrane</keyword>
<comment type="caution">
    <text evidence="2">The sequence shown here is derived from an EMBL/GenBank/DDBJ whole genome shotgun (WGS) entry which is preliminary data.</text>
</comment>
<dbReference type="Proteomes" id="UP001442364">
    <property type="component" value="Unassembled WGS sequence"/>
</dbReference>
<name>A0ABV1BV48_9FIRM</name>
<keyword evidence="1" id="KW-1133">Transmembrane helix</keyword>
<keyword evidence="1" id="KW-0812">Transmembrane</keyword>
<organism evidence="2 3">
    <name type="scientific">[Lactobacillus] rogosae</name>
    <dbReference type="NCBI Taxonomy" id="706562"/>
    <lineage>
        <taxon>Bacteria</taxon>
        <taxon>Bacillati</taxon>
        <taxon>Bacillota</taxon>
        <taxon>Clostridia</taxon>
        <taxon>Lachnospirales</taxon>
        <taxon>Lachnospiraceae</taxon>
        <taxon>Lachnospira</taxon>
    </lineage>
</organism>
<evidence type="ECO:0000313" key="3">
    <source>
        <dbReference type="Proteomes" id="UP001442364"/>
    </source>
</evidence>
<gene>
    <name evidence="2" type="ORF">WMO14_06975</name>
</gene>
<dbReference type="RefSeq" id="WP_055176269.1">
    <property type="nucleotide sequence ID" value="NZ_DAWDXV010000005.1"/>
</dbReference>
<evidence type="ECO:0000256" key="1">
    <source>
        <dbReference type="SAM" id="Phobius"/>
    </source>
</evidence>
<dbReference type="EMBL" id="JBBMER010000004">
    <property type="protein sequence ID" value="MEQ2379620.1"/>
    <property type="molecule type" value="Genomic_DNA"/>
</dbReference>
<proteinExistence type="predicted"/>
<evidence type="ECO:0008006" key="4">
    <source>
        <dbReference type="Google" id="ProtNLM"/>
    </source>
</evidence>
<accession>A0ABV1BV48</accession>
<evidence type="ECO:0000313" key="2">
    <source>
        <dbReference type="EMBL" id="MEQ2379620.1"/>
    </source>
</evidence>
<reference evidence="2 3" key="1">
    <citation type="submission" date="2024-03" db="EMBL/GenBank/DDBJ databases">
        <title>Human intestinal bacterial collection.</title>
        <authorList>
            <person name="Pauvert C."/>
            <person name="Hitch T.C.A."/>
            <person name="Clavel T."/>
        </authorList>
    </citation>
    <scope>NUCLEOTIDE SEQUENCE [LARGE SCALE GENOMIC DNA]</scope>
    <source>
        <strain evidence="2 3">CLA-AA-H255</strain>
    </source>
</reference>
<keyword evidence="3" id="KW-1185">Reference proteome</keyword>
<sequence length="157" mass="16581">MSGSTRIVVIPLKKLIIMVCVIAALIILAAIFIFGGSSSDAAKSTGVNISTSTDTVKKNTSCPTYSPGVYTSSILLNGTPIDIQVTVDSDNINNIEMVNLSESVQTMYPMLNSSFDEIKTAVINNGSTDNITYNASSKYTATMLLSAIDSALAKARN</sequence>
<protein>
    <recommendedName>
        <fullName evidence="4">FMN-binding protein</fullName>
    </recommendedName>
</protein>
<feature type="transmembrane region" description="Helical" evidence="1">
    <location>
        <begin position="15"/>
        <end position="34"/>
    </location>
</feature>